<dbReference type="EMBL" id="JACHEU010000005">
    <property type="protein sequence ID" value="MBB6014447.1"/>
    <property type="molecule type" value="Genomic_DNA"/>
</dbReference>
<evidence type="ECO:0000313" key="3">
    <source>
        <dbReference type="Proteomes" id="UP000533306"/>
    </source>
</evidence>
<dbReference type="RefSeq" id="WP_183832616.1">
    <property type="nucleotide sequence ID" value="NZ_JACHEU010000005.1"/>
</dbReference>
<name>A0A7W9VXQ8_9HYPH</name>
<feature type="chain" id="PRO_5031367112" description="DUF1344 domain-containing protein" evidence="1">
    <location>
        <begin position="23"/>
        <end position="85"/>
    </location>
</feature>
<dbReference type="Pfam" id="PF07076">
    <property type="entry name" value="DUF1344"/>
    <property type="match status" value="1"/>
</dbReference>
<evidence type="ECO:0000313" key="2">
    <source>
        <dbReference type="EMBL" id="MBB6014447.1"/>
    </source>
</evidence>
<dbReference type="AlphaFoldDB" id="A0A7W9VXQ8"/>
<dbReference type="InterPro" id="IPR009780">
    <property type="entry name" value="DUF1344"/>
</dbReference>
<keyword evidence="1" id="KW-0732">Signal</keyword>
<sequence>MRKLVVSTVATLLLAGGSAAFAAPHQTTGQIRQFTAGKTLVLQDGSAFQLAKTFRNPGLKVGEKVSVNWDMNGKNKIAESVTVVK</sequence>
<proteinExistence type="predicted"/>
<protein>
    <recommendedName>
        <fullName evidence="4">DUF1344 domain-containing protein</fullName>
    </recommendedName>
</protein>
<dbReference type="Proteomes" id="UP000533306">
    <property type="component" value="Unassembled WGS sequence"/>
</dbReference>
<keyword evidence="3" id="KW-1185">Reference proteome</keyword>
<organism evidence="2 3">
    <name type="scientific">Aquamicrobium lusatiense</name>
    <dbReference type="NCBI Taxonomy" id="89772"/>
    <lineage>
        <taxon>Bacteria</taxon>
        <taxon>Pseudomonadati</taxon>
        <taxon>Pseudomonadota</taxon>
        <taxon>Alphaproteobacteria</taxon>
        <taxon>Hyphomicrobiales</taxon>
        <taxon>Phyllobacteriaceae</taxon>
        <taxon>Aquamicrobium</taxon>
    </lineage>
</organism>
<evidence type="ECO:0000256" key="1">
    <source>
        <dbReference type="SAM" id="SignalP"/>
    </source>
</evidence>
<feature type="signal peptide" evidence="1">
    <location>
        <begin position="1"/>
        <end position="22"/>
    </location>
</feature>
<evidence type="ECO:0008006" key="4">
    <source>
        <dbReference type="Google" id="ProtNLM"/>
    </source>
</evidence>
<comment type="caution">
    <text evidence="2">The sequence shown here is derived from an EMBL/GenBank/DDBJ whole genome shotgun (WGS) entry which is preliminary data.</text>
</comment>
<gene>
    <name evidence="2" type="ORF">HNR59_003841</name>
</gene>
<reference evidence="2 3" key="1">
    <citation type="submission" date="2020-08" db="EMBL/GenBank/DDBJ databases">
        <title>Genomic Encyclopedia of Type Strains, Phase IV (KMG-IV): sequencing the most valuable type-strain genomes for metagenomic binning, comparative biology and taxonomic classification.</title>
        <authorList>
            <person name="Goeker M."/>
        </authorList>
    </citation>
    <scope>NUCLEOTIDE SEQUENCE [LARGE SCALE GENOMIC DNA]</scope>
    <source>
        <strain evidence="2 3">DSM 11099</strain>
    </source>
</reference>
<accession>A0A7W9VXQ8</accession>